<dbReference type="EMBL" id="AZGY01000004">
    <property type="protein sequence ID" value="KZZ99094.1"/>
    <property type="molecule type" value="Genomic_DNA"/>
</dbReference>
<comment type="similarity">
    <text evidence="1">Belongs to the isochorismatase family.</text>
</comment>
<evidence type="ECO:0000259" key="3">
    <source>
        <dbReference type="Pfam" id="PF00857"/>
    </source>
</evidence>
<dbReference type="InterPro" id="IPR000868">
    <property type="entry name" value="Isochorismatase-like_dom"/>
</dbReference>
<comment type="caution">
    <text evidence="4">The sequence shown here is derived from an EMBL/GenBank/DDBJ whole genome shotgun (WGS) entry which is preliminary data.</text>
</comment>
<dbReference type="PANTHER" id="PTHR43540:SF1">
    <property type="entry name" value="ISOCHORISMATASE HYDROLASE"/>
    <property type="match status" value="1"/>
</dbReference>
<dbReference type="OrthoDB" id="1739143at2759"/>
<dbReference type="Pfam" id="PF00857">
    <property type="entry name" value="Isochorismatase"/>
    <property type="match status" value="1"/>
</dbReference>
<dbReference type="Gene3D" id="3.40.50.850">
    <property type="entry name" value="Isochorismatase-like"/>
    <property type="match status" value="1"/>
</dbReference>
<dbReference type="SUPFAM" id="SSF52499">
    <property type="entry name" value="Isochorismatase-like hydrolases"/>
    <property type="match status" value="1"/>
</dbReference>
<keyword evidence="2" id="KW-0378">Hydrolase</keyword>
<name>A0A168ES55_9HYPO</name>
<feature type="domain" description="Isochorismatase-like" evidence="3">
    <location>
        <begin position="14"/>
        <end position="195"/>
    </location>
</feature>
<sequence length="206" mass="21630">MAVNTAAAHAPAQTALLLLDYHNQIVDNMPAETKAQVLSAARALRDAARSSGATIVHCLIDVSAEPVETSKLRQRWDEQFKPVIAASPEKLHEHQDVAASSTSSSDKEFASVKIPGCVSALKTERLKAALAARGIKSLLICGVITSGAVLSTARDAADLGFVTTVVEDGCWDYNPDAHSAVLKHILPMTAYTTDLKGGLGLLTGSA</sequence>
<dbReference type="PANTHER" id="PTHR43540">
    <property type="entry name" value="PEROXYUREIDOACRYLATE/UREIDOACRYLATE AMIDOHYDROLASE-RELATED"/>
    <property type="match status" value="1"/>
</dbReference>
<dbReference type="InterPro" id="IPR036380">
    <property type="entry name" value="Isochorismatase-like_sf"/>
</dbReference>
<protein>
    <submittedName>
        <fullName evidence="4">Isochorismatase-like protein</fullName>
    </submittedName>
</protein>
<evidence type="ECO:0000313" key="5">
    <source>
        <dbReference type="Proteomes" id="UP000078544"/>
    </source>
</evidence>
<organism evidence="4 5">
    <name type="scientific">Moelleriella libera RCEF 2490</name>
    <dbReference type="NCBI Taxonomy" id="1081109"/>
    <lineage>
        <taxon>Eukaryota</taxon>
        <taxon>Fungi</taxon>
        <taxon>Dikarya</taxon>
        <taxon>Ascomycota</taxon>
        <taxon>Pezizomycotina</taxon>
        <taxon>Sordariomycetes</taxon>
        <taxon>Hypocreomycetidae</taxon>
        <taxon>Hypocreales</taxon>
        <taxon>Clavicipitaceae</taxon>
        <taxon>Moelleriella</taxon>
    </lineage>
</organism>
<reference evidence="4 5" key="1">
    <citation type="journal article" date="2016" name="Genome Biol. Evol.">
        <title>Divergent and convergent evolution of fungal pathogenicity.</title>
        <authorList>
            <person name="Shang Y."/>
            <person name="Xiao G."/>
            <person name="Zheng P."/>
            <person name="Cen K."/>
            <person name="Zhan S."/>
            <person name="Wang C."/>
        </authorList>
    </citation>
    <scope>NUCLEOTIDE SEQUENCE [LARGE SCALE GENOMIC DNA]</scope>
    <source>
        <strain evidence="4 5">RCEF 2490</strain>
    </source>
</reference>
<dbReference type="Proteomes" id="UP000078544">
    <property type="component" value="Unassembled WGS sequence"/>
</dbReference>
<dbReference type="InterPro" id="IPR050272">
    <property type="entry name" value="Isochorismatase-like_hydrls"/>
</dbReference>
<gene>
    <name evidence="4" type="ORF">AAL_02645</name>
</gene>
<evidence type="ECO:0000256" key="1">
    <source>
        <dbReference type="ARBA" id="ARBA00006336"/>
    </source>
</evidence>
<keyword evidence="5" id="KW-1185">Reference proteome</keyword>
<accession>A0A168ES55</accession>
<dbReference type="GO" id="GO:0016787">
    <property type="term" value="F:hydrolase activity"/>
    <property type="evidence" value="ECO:0007669"/>
    <property type="project" value="UniProtKB-KW"/>
</dbReference>
<evidence type="ECO:0000256" key="2">
    <source>
        <dbReference type="ARBA" id="ARBA00022801"/>
    </source>
</evidence>
<proteinExistence type="inferred from homology"/>
<evidence type="ECO:0000313" key="4">
    <source>
        <dbReference type="EMBL" id="KZZ99094.1"/>
    </source>
</evidence>
<dbReference type="AlphaFoldDB" id="A0A168ES55"/>